<dbReference type="InterPro" id="IPR015915">
    <property type="entry name" value="Kelch-typ_b-propeller"/>
</dbReference>
<feature type="compositionally biased region" description="Polar residues" evidence="1">
    <location>
        <begin position="639"/>
        <end position="651"/>
    </location>
</feature>
<dbReference type="AlphaFoldDB" id="M3HRL9"/>
<keyword evidence="2" id="KW-0472">Membrane</keyword>
<feature type="compositionally biased region" description="Acidic residues" evidence="1">
    <location>
        <begin position="611"/>
        <end position="620"/>
    </location>
</feature>
<keyword evidence="4" id="KW-1185">Reference proteome</keyword>
<feature type="region of interest" description="Disordered" evidence="1">
    <location>
        <begin position="546"/>
        <end position="576"/>
    </location>
</feature>
<evidence type="ECO:0000313" key="4">
    <source>
        <dbReference type="Proteomes" id="UP000011777"/>
    </source>
</evidence>
<dbReference type="OrthoDB" id="3980762at2759"/>
<dbReference type="STRING" id="1245528.M3HRL9"/>
<feature type="compositionally biased region" description="Polar residues" evidence="1">
    <location>
        <begin position="495"/>
        <end position="506"/>
    </location>
</feature>
<keyword evidence="2" id="KW-1133">Transmembrane helix</keyword>
<evidence type="ECO:0000256" key="1">
    <source>
        <dbReference type="SAM" id="MobiDB-lite"/>
    </source>
</evidence>
<evidence type="ECO:0000313" key="3">
    <source>
        <dbReference type="EMBL" id="EMG50172.1"/>
    </source>
</evidence>
<feature type="compositionally biased region" description="Acidic residues" evidence="1">
    <location>
        <begin position="551"/>
        <end position="560"/>
    </location>
</feature>
<feature type="compositionally biased region" description="Acidic residues" evidence="1">
    <location>
        <begin position="480"/>
        <end position="493"/>
    </location>
</feature>
<dbReference type="HOGENOM" id="CLU_401708_0_0_1"/>
<dbReference type="OMA" id="GWLNMYQ"/>
<proteinExistence type="predicted"/>
<dbReference type="Gene3D" id="2.120.10.80">
    <property type="entry name" value="Kelch-type beta propeller"/>
    <property type="match status" value="1"/>
</dbReference>
<dbReference type="SUPFAM" id="SSF50965">
    <property type="entry name" value="Galactose oxidase, central domain"/>
    <property type="match status" value="1"/>
</dbReference>
<feature type="transmembrane region" description="Helical" evidence="2">
    <location>
        <begin position="378"/>
        <end position="401"/>
    </location>
</feature>
<sequence>MSVNKNWNTLYSYNSGRIYLHLKNNELVSLNFSVTNDKHDIINYVNNQKIATLNSPPINSTLFLLNDELYGLTPQPTSDETTITKDICGNGQLSLIKYDESDDSWISHDDFLDFNDNTLDTSFYQYSTVLTNPSYNNTVYIYGGECGTLISNRLLSLNFETGEVNNITTSTKPQAFYGASNLLAPNPQTNLIIGGKSGLGWLNMYQLATWDFSVGWSFKQIKKSINMDQAAVGSRLFPLVLPIFDPLDSEESIYDDLKINQVLMIGGESDDDDEQISPQVAKLSMVANDWIWNTTTSSEFNVSYDEILGAATIFNTLLVINSTTSLKRSDDYQINLYDTDTFQPVDTLKENIQSILDSSSGSDTTNNKSKGHGSTEKIILGTVLPIFFVLVALGLIFFFYWRRKKRQQEMEREKQYNEIDYKYGYLEPPTQTNPKFLYYQANDSNSTLSGQSIDSWIKKRQDYDKKRLRNSYLASNDTLEAVDDESPESDSDEPQNLSPLPNTSTRPTKHMKKSFSFSKSPPISPVHNNKLKTFKSMKMESTDNLINNEENTNDQSEEPEDYGKEINPSDASSLDDTMDVQVLVSSKRRSILRVVNPDNNATEDKQSTINEDTETEEDRVLEEHFETITIDENEDEGTSIRQRIPSGQQDD</sequence>
<name>M3HRL9_CANMX</name>
<reference evidence="3 4" key="1">
    <citation type="submission" date="2013-02" db="EMBL/GenBank/DDBJ databases">
        <title>Genome sequence of Candida maltosa Xu316, a potential industrial strain for xylitol and ethanol production.</title>
        <authorList>
            <person name="Yu J."/>
            <person name="Wang Q."/>
            <person name="Geng X."/>
            <person name="Bao W."/>
            <person name="He P."/>
            <person name="Cai J."/>
        </authorList>
    </citation>
    <scope>NUCLEOTIDE SEQUENCE [LARGE SCALE GENOMIC DNA]</scope>
    <source>
        <strain evidence="4">Xu316</strain>
    </source>
</reference>
<protein>
    <submittedName>
        <fullName evidence="3">Uncharacterized protein</fullName>
    </submittedName>
</protein>
<comment type="caution">
    <text evidence="3">The sequence shown here is derived from an EMBL/GenBank/DDBJ whole genome shotgun (WGS) entry which is preliminary data.</text>
</comment>
<dbReference type="InterPro" id="IPR011043">
    <property type="entry name" value="Gal_Oxase/kelch_b-propeller"/>
</dbReference>
<gene>
    <name evidence="3" type="ORF">G210_4805</name>
</gene>
<feature type="region of interest" description="Disordered" evidence="1">
    <location>
        <begin position="476"/>
        <end position="529"/>
    </location>
</feature>
<feature type="region of interest" description="Disordered" evidence="1">
    <location>
        <begin position="594"/>
        <end position="651"/>
    </location>
</feature>
<organism evidence="3 4">
    <name type="scientific">Candida maltosa (strain Xu316)</name>
    <name type="common">Yeast</name>
    <dbReference type="NCBI Taxonomy" id="1245528"/>
    <lineage>
        <taxon>Eukaryota</taxon>
        <taxon>Fungi</taxon>
        <taxon>Dikarya</taxon>
        <taxon>Ascomycota</taxon>
        <taxon>Saccharomycotina</taxon>
        <taxon>Pichiomycetes</taxon>
        <taxon>Debaryomycetaceae</taxon>
        <taxon>Candida/Lodderomyces clade</taxon>
        <taxon>Candida</taxon>
    </lineage>
</organism>
<dbReference type="EMBL" id="AOGT01000349">
    <property type="protein sequence ID" value="EMG50172.1"/>
    <property type="molecule type" value="Genomic_DNA"/>
</dbReference>
<dbReference type="eggNOG" id="ENOG502SE2S">
    <property type="taxonomic scope" value="Eukaryota"/>
</dbReference>
<keyword evidence="2" id="KW-0812">Transmembrane</keyword>
<evidence type="ECO:0000256" key="2">
    <source>
        <dbReference type="SAM" id="Phobius"/>
    </source>
</evidence>
<dbReference type="Proteomes" id="UP000011777">
    <property type="component" value="Unassembled WGS sequence"/>
</dbReference>
<accession>M3HRL9</accession>